<dbReference type="GO" id="GO:0005524">
    <property type="term" value="F:ATP binding"/>
    <property type="evidence" value="ECO:0007669"/>
    <property type="project" value="UniProtKB-UniRule"/>
</dbReference>
<protein>
    <recommendedName>
        <fullName evidence="4">PIPK domain-containing protein</fullName>
    </recommendedName>
</protein>
<dbReference type="Proteomes" id="UP000253551">
    <property type="component" value="Unassembled WGS sequence"/>
</dbReference>
<dbReference type="AlphaFoldDB" id="A0A367KAX2"/>
<dbReference type="STRING" id="4846.A0A367KAX2"/>
<dbReference type="InterPro" id="IPR044769">
    <property type="entry name" value="PIKfyve_PIPKc"/>
</dbReference>
<evidence type="ECO:0000256" key="3">
    <source>
        <dbReference type="PROSITE-ProRule" id="PRU00781"/>
    </source>
</evidence>
<dbReference type="PROSITE" id="PS51455">
    <property type="entry name" value="PIPK"/>
    <property type="match status" value="1"/>
</dbReference>
<dbReference type="InterPro" id="IPR002498">
    <property type="entry name" value="PInositol-4-P-4/5-kinase_core"/>
</dbReference>
<dbReference type="OrthoDB" id="158357at2759"/>
<evidence type="ECO:0000259" key="4">
    <source>
        <dbReference type="PROSITE" id="PS51455"/>
    </source>
</evidence>
<dbReference type="SUPFAM" id="SSF56104">
    <property type="entry name" value="SAICAR synthase-like"/>
    <property type="match status" value="1"/>
</dbReference>
<dbReference type="Pfam" id="PF01504">
    <property type="entry name" value="PIP5K"/>
    <property type="match status" value="1"/>
</dbReference>
<dbReference type="PANTHER" id="PTHR45748">
    <property type="entry name" value="1-PHOSPHATIDYLINOSITOL 3-PHOSPHATE 5-KINASE-RELATED"/>
    <property type="match status" value="1"/>
</dbReference>
<dbReference type="Gene3D" id="3.30.800.10">
    <property type="entry name" value="Phosphatidylinositol Phosphate Kinase II Beta"/>
    <property type="match status" value="1"/>
</dbReference>
<accession>A0A367KAX2</accession>
<dbReference type="EMBL" id="PJQM01001956">
    <property type="protein sequence ID" value="RCH99372.1"/>
    <property type="molecule type" value="Genomic_DNA"/>
</dbReference>
<dbReference type="GO" id="GO:0046488">
    <property type="term" value="P:phosphatidylinositol metabolic process"/>
    <property type="evidence" value="ECO:0007669"/>
    <property type="project" value="UniProtKB-UniRule"/>
</dbReference>
<evidence type="ECO:0000313" key="6">
    <source>
        <dbReference type="Proteomes" id="UP000253551"/>
    </source>
</evidence>
<dbReference type="PANTHER" id="PTHR45748:SF7">
    <property type="entry name" value="1-PHOSPHATIDYLINOSITOL 3-PHOSPHATE 5-KINASE-RELATED"/>
    <property type="match status" value="1"/>
</dbReference>
<gene>
    <name evidence="5" type="ORF">CU098_004254</name>
</gene>
<feature type="domain" description="PIPK" evidence="4">
    <location>
        <begin position="655"/>
        <end position="977"/>
    </location>
</feature>
<keyword evidence="6" id="KW-1185">Reference proteome</keyword>
<dbReference type="InterPro" id="IPR027483">
    <property type="entry name" value="PInositol-4-P-4/5-kinase_C_sf"/>
</dbReference>
<evidence type="ECO:0000256" key="1">
    <source>
        <dbReference type="ARBA" id="ARBA00022741"/>
    </source>
</evidence>
<keyword evidence="1 3" id="KW-0547">Nucleotide-binding</keyword>
<dbReference type="SMART" id="SM00330">
    <property type="entry name" value="PIPKc"/>
    <property type="match status" value="1"/>
</dbReference>
<keyword evidence="3" id="KW-0418">Kinase</keyword>
<dbReference type="CDD" id="cd17300">
    <property type="entry name" value="PIPKc_PIKfyve"/>
    <property type="match status" value="1"/>
</dbReference>
<proteinExistence type="predicted"/>
<sequence length="995" mass="115645">MSRLKGIEKRRPKPLPTIETTRLDYDSEKHVTKLISCWLQELELPMSWVQVLLDKVVLKLFETFQSHHTLKKEEIHVQFFSTNTPGDSKFLKDVYHGNSLLFDNKCLSFPTGGTIRIYGLKEKLNSTFTTLLETTVYLTYAIYLETQLTRDFQIPLSHVSPQLLPPVKPAINNGLFYWIKRLTSSSPAAITAADSTGQTIKRQSSFKSSPKNQLQEKISHALISTSAGCQFSLPSFLDRTTKEHAERTLETRRRSSFLSWKPSLKEEDSVYLNYFLLDTTSITSFIKHQSLTVTYTYQYQDQVCLEPSPREFRYFETDRSLGDTLDDWFHAQECVCGHLISDHVHFFAHGNQKITIHFKRDPIFSKVWMSWSKEEERVEMSDSLEISFGKYLELVFYHPAFQTERCFHRDGLTLRFSREPGECFSLRLPRLQVHDAEVVYAAEEPRLNAKILNIWKRELDTKDLGLFFNAVLAHIDGLEHCGQTMLLRNCVEKERREMQKALRETKLNELNDFRRHFGVRSQFVLGRLIDWQKEHCKKIMECTWEKPDYIRQDNVHCFPGSAVLVRENEPTSIIAYTLSSNEYIHELIQEEKTEKADTQAPNMAFLSTCSEKHSVPTDQQIAGGYYSSIERKYVSSLSNVESSSLRTMIVEVCRSNEERLEDLKSFLSWNKKPQVTGTVDPQTKELKVTSMIYGKSCGSPHIQHKFVHNGTEFTCIVYYANEFEVLRRQYGIHQTMIESLCRCQPWAATGGKSKSHFYKTQDDRFVVKEMMNVWNVSEKDAFLKFAPNYFAHLKKSKQIPSVLAKIFGFFTIQIRNAQKVYFDLDVVVMEHLFYGQHIIQKFDFKGIQDRQVDESHKQQVDVTLWDKNWLDGKYSLGKQAITHLDCKKKLLLQQKSLLDDAILSDTDFLSTCNIMDYSLLVGVNQETHEITIGIVGAYTWYKKMESKGKSTLSKREVTVIPPEQYKSRFCKEVCNYFIPVFGKFDKHNNKAYKAL</sequence>
<name>A0A367KAX2_RHIST</name>
<evidence type="ECO:0000313" key="5">
    <source>
        <dbReference type="EMBL" id="RCH99372.1"/>
    </source>
</evidence>
<dbReference type="Gene3D" id="3.30.810.10">
    <property type="entry name" value="2-Layer Sandwich"/>
    <property type="match status" value="1"/>
</dbReference>
<dbReference type="GO" id="GO:0000285">
    <property type="term" value="F:1-phosphatidylinositol-3-phosphate 5-kinase activity"/>
    <property type="evidence" value="ECO:0007669"/>
    <property type="project" value="InterPro"/>
</dbReference>
<dbReference type="InterPro" id="IPR027484">
    <property type="entry name" value="PInositol-4-P-5-kinase_N"/>
</dbReference>
<keyword evidence="3" id="KW-0808">Transferase</keyword>
<keyword evidence="2 3" id="KW-0067">ATP-binding</keyword>
<reference evidence="5 6" key="1">
    <citation type="journal article" date="2018" name="G3 (Bethesda)">
        <title>Phylogenetic and Phylogenomic Definition of Rhizopus Species.</title>
        <authorList>
            <person name="Gryganskyi A.P."/>
            <person name="Golan J."/>
            <person name="Dolatabadi S."/>
            <person name="Mondo S."/>
            <person name="Robb S."/>
            <person name="Idnurm A."/>
            <person name="Muszewska A."/>
            <person name="Steczkiewicz K."/>
            <person name="Masonjones S."/>
            <person name="Liao H.L."/>
            <person name="Gajdeczka M.T."/>
            <person name="Anike F."/>
            <person name="Vuek A."/>
            <person name="Anishchenko I.M."/>
            <person name="Voigt K."/>
            <person name="de Hoog G.S."/>
            <person name="Smith M.E."/>
            <person name="Heitman J."/>
            <person name="Vilgalys R."/>
            <person name="Stajich J.E."/>
        </authorList>
    </citation>
    <scope>NUCLEOTIDE SEQUENCE [LARGE SCALE GENOMIC DNA]</scope>
    <source>
        <strain evidence="5 6">LSU 92-RS-03</strain>
    </source>
</reference>
<comment type="caution">
    <text evidence="5">The sequence shown here is derived from an EMBL/GenBank/DDBJ whole genome shotgun (WGS) entry which is preliminary data.</text>
</comment>
<organism evidence="5 6">
    <name type="scientific">Rhizopus stolonifer</name>
    <name type="common">Rhizopus nigricans</name>
    <dbReference type="NCBI Taxonomy" id="4846"/>
    <lineage>
        <taxon>Eukaryota</taxon>
        <taxon>Fungi</taxon>
        <taxon>Fungi incertae sedis</taxon>
        <taxon>Mucoromycota</taxon>
        <taxon>Mucoromycotina</taxon>
        <taxon>Mucoromycetes</taxon>
        <taxon>Mucorales</taxon>
        <taxon>Mucorineae</taxon>
        <taxon>Rhizopodaceae</taxon>
        <taxon>Rhizopus</taxon>
    </lineage>
</organism>
<evidence type="ECO:0000256" key="2">
    <source>
        <dbReference type="ARBA" id="ARBA00022840"/>
    </source>
</evidence>